<dbReference type="EMBL" id="KI631018">
    <property type="protein sequence ID" value="EYU30771.1"/>
    <property type="molecule type" value="Genomic_DNA"/>
</dbReference>
<keyword evidence="3" id="KW-1185">Reference proteome</keyword>
<gene>
    <name evidence="2" type="ORF">MIMGU_mgv1a019459mg</name>
</gene>
<accession>A0A022QS69</accession>
<proteinExistence type="predicted"/>
<feature type="compositionally biased region" description="Basic residues" evidence="1">
    <location>
        <begin position="9"/>
        <end position="19"/>
    </location>
</feature>
<organism evidence="2 3">
    <name type="scientific">Erythranthe guttata</name>
    <name type="common">Yellow monkey flower</name>
    <name type="synonym">Mimulus guttatus</name>
    <dbReference type="NCBI Taxonomy" id="4155"/>
    <lineage>
        <taxon>Eukaryota</taxon>
        <taxon>Viridiplantae</taxon>
        <taxon>Streptophyta</taxon>
        <taxon>Embryophyta</taxon>
        <taxon>Tracheophyta</taxon>
        <taxon>Spermatophyta</taxon>
        <taxon>Magnoliopsida</taxon>
        <taxon>eudicotyledons</taxon>
        <taxon>Gunneridae</taxon>
        <taxon>Pentapetalae</taxon>
        <taxon>asterids</taxon>
        <taxon>lamiids</taxon>
        <taxon>Lamiales</taxon>
        <taxon>Phrymaceae</taxon>
        <taxon>Erythranthe</taxon>
    </lineage>
</organism>
<sequence length="100" mass="12152">MNSSTMRTHSSRKWQKSRTRRTDIQVAWVQQRIGHFEKVTELCTLCEKPYSFVYHDVHMIAYRFLNSNFIPINEIRRLQRSHAEDKLKLDKGRRKENKNM</sequence>
<dbReference type="GO" id="GO:0000981">
    <property type="term" value="F:DNA-binding transcription factor activity, RNA polymerase II-specific"/>
    <property type="evidence" value="ECO:0000318"/>
    <property type="project" value="GO_Central"/>
</dbReference>
<dbReference type="Proteomes" id="UP000030748">
    <property type="component" value="Unassembled WGS sequence"/>
</dbReference>
<evidence type="ECO:0008006" key="4">
    <source>
        <dbReference type="Google" id="ProtNLM"/>
    </source>
</evidence>
<feature type="region of interest" description="Disordered" evidence="1">
    <location>
        <begin position="1"/>
        <end position="20"/>
    </location>
</feature>
<dbReference type="GO" id="GO:0000978">
    <property type="term" value="F:RNA polymerase II cis-regulatory region sequence-specific DNA binding"/>
    <property type="evidence" value="ECO:0000318"/>
    <property type="project" value="GO_Central"/>
</dbReference>
<name>A0A022QS69_ERYGU</name>
<protein>
    <recommendedName>
        <fullName evidence="4">MADS-box domain-containing protein</fullName>
    </recommendedName>
</protein>
<evidence type="ECO:0000313" key="2">
    <source>
        <dbReference type="EMBL" id="EYU30771.1"/>
    </source>
</evidence>
<dbReference type="GO" id="GO:0006357">
    <property type="term" value="P:regulation of transcription by RNA polymerase II"/>
    <property type="evidence" value="ECO:0000318"/>
    <property type="project" value="GO_Central"/>
</dbReference>
<dbReference type="AlphaFoldDB" id="A0A022QS69"/>
<evidence type="ECO:0000313" key="3">
    <source>
        <dbReference type="Proteomes" id="UP000030748"/>
    </source>
</evidence>
<evidence type="ECO:0000256" key="1">
    <source>
        <dbReference type="SAM" id="MobiDB-lite"/>
    </source>
</evidence>
<reference evidence="2 3" key="1">
    <citation type="journal article" date="2013" name="Proc. Natl. Acad. Sci. U.S.A.">
        <title>Fine-scale variation in meiotic recombination in Mimulus inferred from population shotgun sequencing.</title>
        <authorList>
            <person name="Hellsten U."/>
            <person name="Wright K.M."/>
            <person name="Jenkins J."/>
            <person name="Shu S."/>
            <person name="Yuan Y."/>
            <person name="Wessler S.R."/>
            <person name="Schmutz J."/>
            <person name="Willis J.H."/>
            <person name="Rokhsar D.S."/>
        </authorList>
    </citation>
    <scope>NUCLEOTIDE SEQUENCE [LARGE SCALE GENOMIC DNA]</scope>
    <source>
        <strain evidence="3">cv. DUN x IM62</strain>
    </source>
</reference>